<evidence type="ECO:0008006" key="4">
    <source>
        <dbReference type="Google" id="ProtNLM"/>
    </source>
</evidence>
<dbReference type="EMBL" id="JAVHNS010000003">
    <property type="protein sequence ID" value="KAK6360179.1"/>
    <property type="molecule type" value="Genomic_DNA"/>
</dbReference>
<reference evidence="2 3" key="1">
    <citation type="submission" date="2019-10" db="EMBL/GenBank/DDBJ databases">
        <authorList>
            <person name="Palmer J.M."/>
        </authorList>
    </citation>
    <scope>NUCLEOTIDE SEQUENCE [LARGE SCALE GENOMIC DNA]</scope>
    <source>
        <strain evidence="2 3">TWF730</strain>
    </source>
</reference>
<sequence length="627" mass="75083">MAAFESLPDDIIILTLCYLTVRGLKAVCRASKVYNAVFLCHRSLIESKIFLQEALGRYAAEAIWLSRHHDELRNSVGHSRIQVCLAYADYVSYPDPSPFSELGKYRFPHSDDPDVVDEGAYDEFVSQVKHETCKLRARRDDDYFEISRQSYNGPQLSRDDRYKIVSYHRTVIYIYERFIQHEILRRETTFCASAAQQSLEKSRGVSSEKHLGIRPPRRDRGCIYLWASIEEEERIIESVYRFFVSFDMRASMEIGRHMLKPPYFFDLTTFWNLWGIVGVRAIRDFLYEELYRSGRWQLSNPSWGQMSARDFRFPILYEFPENLILWLHPSTPFERLERRSKTIREECRTHTKAFYHYDYLKPRRCPHIPRFYFLSLQPFMGESPEDCSNYCDDSMLNWKGTLVQRMRLLVPAKKYWDVPEGRRFATMSISIQKEGRYISEFLVSATDGLYPKHKMEDRFDLYAGLWDETRLQQWGYQFCHWHFQSFEMVCFINPRYYVNYVESQDYDDYGYVPYFNYSYDDCQLEQDWEMEMDNMVHAELIAPEEKIVRYKSQRKWKKERKEKREKRKTMPSIIKQGSRKSSPSAKLKSKRVMRLEIGNIDEHIQEMYMLEDDTFWISDSESDDLGE</sequence>
<accession>A0AAV9VGL6</accession>
<evidence type="ECO:0000313" key="2">
    <source>
        <dbReference type="EMBL" id="KAK6360179.1"/>
    </source>
</evidence>
<comment type="caution">
    <text evidence="2">The sequence shown here is derived from an EMBL/GenBank/DDBJ whole genome shotgun (WGS) entry which is preliminary data.</text>
</comment>
<name>A0AAV9VGL6_9PEZI</name>
<evidence type="ECO:0000256" key="1">
    <source>
        <dbReference type="SAM" id="MobiDB-lite"/>
    </source>
</evidence>
<feature type="compositionally biased region" description="Basic residues" evidence="1">
    <location>
        <begin position="558"/>
        <end position="569"/>
    </location>
</feature>
<dbReference type="Proteomes" id="UP001373714">
    <property type="component" value="Unassembled WGS sequence"/>
</dbReference>
<proteinExistence type="predicted"/>
<feature type="region of interest" description="Disordered" evidence="1">
    <location>
        <begin position="558"/>
        <end position="589"/>
    </location>
</feature>
<evidence type="ECO:0000313" key="3">
    <source>
        <dbReference type="Proteomes" id="UP001373714"/>
    </source>
</evidence>
<dbReference type="AlphaFoldDB" id="A0AAV9VGL6"/>
<gene>
    <name evidence="2" type="ORF">TWF730_006330</name>
</gene>
<organism evidence="2 3">
    <name type="scientific">Orbilia blumenaviensis</name>
    <dbReference type="NCBI Taxonomy" id="1796055"/>
    <lineage>
        <taxon>Eukaryota</taxon>
        <taxon>Fungi</taxon>
        <taxon>Dikarya</taxon>
        <taxon>Ascomycota</taxon>
        <taxon>Pezizomycotina</taxon>
        <taxon>Orbiliomycetes</taxon>
        <taxon>Orbiliales</taxon>
        <taxon>Orbiliaceae</taxon>
        <taxon>Orbilia</taxon>
    </lineage>
</organism>
<protein>
    <recommendedName>
        <fullName evidence="4">F-box domain-containing protein</fullName>
    </recommendedName>
</protein>
<keyword evidence="3" id="KW-1185">Reference proteome</keyword>